<dbReference type="EMBL" id="KV722466">
    <property type="protein sequence ID" value="OCH87999.1"/>
    <property type="molecule type" value="Genomic_DNA"/>
</dbReference>
<keyword evidence="2" id="KW-1185">Reference proteome</keyword>
<evidence type="ECO:0000313" key="2">
    <source>
        <dbReference type="Proteomes" id="UP000250043"/>
    </source>
</evidence>
<dbReference type="Proteomes" id="UP000250043">
    <property type="component" value="Unassembled WGS sequence"/>
</dbReference>
<organism evidence="1 2">
    <name type="scientific">Obba rivulosa</name>
    <dbReference type="NCBI Taxonomy" id="1052685"/>
    <lineage>
        <taxon>Eukaryota</taxon>
        <taxon>Fungi</taxon>
        <taxon>Dikarya</taxon>
        <taxon>Basidiomycota</taxon>
        <taxon>Agaricomycotina</taxon>
        <taxon>Agaricomycetes</taxon>
        <taxon>Polyporales</taxon>
        <taxon>Gelatoporiaceae</taxon>
        <taxon>Obba</taxon>
    </lineage>
</organism>
<dbReference type="AlphaFoldDB" id="A0A8E2DJM2"/>
<gene>
    <name evidence="1" type="ORF">OBBRIDRAFT_117404</name>
</gene>
<accession>A0A8E2DJM2</accession>
<protein>
    <submittedName>
        <fullName evidence="1">Uncharacterized protein</fullName>
    </submittedName>
</protein>
<proteinExistence type="predicted"/>
<reference evidence="1 2" key="1">
    <citation type="submission" date="2016-07" db="EMBL/GenBank/DDBJ databases">
        <title>Draft genome of the white-rot fungus Obba rivulosa 3A-2.</title>
        <authorList>
            <consortium name="DOE Joint Genome Institute"/>
            <person name="Miettinen O."/>
            <person name="Riley R."/>
            <person name="Acob R."/>
            <person name="Barry K."/>
            <person name="Cullen D."/>
            <person name="De Vries R."/>
            <person name="Hainaut M."/>
            <person name="Hatakka A."/>
            <person name="Henrissat B."/>
            <person name="Hilden K."/>
            <person name="Kuo R."/>
            <person name="Labutti K."/>
            <person name="Lipzen A."/>
            <person name="Makela M.R."/>
            <person name="Sandor L."/>
            <person name="Spatafora J.W."/>
            <person name="Grigoriev I.V."/>
            <person name="Hibbett D.S."/>
        </authorList>
    </citation>
    <scope>NUCLEOTIDE SEQUENCE [LARGE SCALE GENOMIC DNA]</scope>
    <source>
        <strain evidence="1 2">3A-2</strain>
    </source>
</reference>
<sequence length="160" mass="18330">MEERPVTFVVHFVEAVGSGVRGHGAIRKDFDKTVEYSWFTRQVESMAKSTTHTPYHYAKHPHDDPNVADIPLRIRWKRSLERVAALRIARSTKADPKESYRFYFCIWRTASPGILIRNVQGSDGPVPSWRELAIATYNMNVHVNVFGPGTSVQDLELFQN</sequence>
<name>A0A8E2DJM2_9APHY</name>
<evidence type="ECO:0000313" key="1">
    <source>
        <dbReference type="EMBL" id="OCH87999.1"/>
    </source>
</evidence>